<gene>
    <name evidence="1" type="ORF">BU24DRAFT_422089</name>
</gene>
<proteinExistence type="predicted"/>
<dbReference type="Proteomes" id="UP000799778">
    <property type="component" value="Unassembled WGS sequence"/>
</dbReference>
<protein>
    <submittedName>
        <fullName evidence="1">Uncharacterized protein</fullName>
    </submittedName>
</protein>
<dbReference type="AlphaFoldDB" id="A0A6A5XRG8"/>
<name>A0A6A5XRG8_9PLEO</name>
<accession>A0A6A5XRG8</accession>
<sequence length="70" mass="7969">MYKKRTATSSNLLRLCQAEVLEETLYSVTSYFSQSYPLHSPNLVRNPSSIDSCQIDTPSSWERPSIGRDI</sequence>
<organism evidence="1 2">
    <name type="scientific">Aaosphaeria arxii CBS 175.79</name>
    <dbReference type="NCBI Taxonomy" id="1450172"/>
    <lineage>
        <taxon>Eukaryota</taxon>
        <taxon>Fungi</taxon>
        <taxon>Dikarya</taxon>
        <taxon>Ascomycota</taxon>
        <taxon>Pezizomycotina</taxon>
        <taxon>Dothideomycetes</taxon>
        <taxon>Pleosporomycetidae</taxon>
        <taxon>Pleosporales</taxon>
        <taxon>Pleosporales incertae sedis</taxon>
        <taxon>Aaosphaeria</taxon>
    </lineage>
</organism>
<evidence type="ECO:0000313" key="1">
    <source>
        <dbReference type="EMBL" id="KAF2015772.1"/>
    </source>
</evidence>
<dbReference type="RefSeq" id="XP_033384111.1">
    <property type="nucleotide sequence ID" value="XM_033527894.1"/>
</dbReference>
<evidence type="ECO:0000313" key="2">
    <source>
        <dbReference type="Proteomes" id="UP000799778"/>
    </source>
</evidence>
<reference evidence="1" key="1">
    <citation type="journal article" date="2020" name="Stud. Mycol.">
        <title>101 Dothideomycetes genomes: a test case for predicting lifestyles and emergence of pathogens.</title>
        <authorList>
            <person name="Haridas S."/>
            <person name="Albert R."/>
            <person name="Binder M."/>
            <person name="Bloem J."/>
            <person name="Labutti K."/>
            <person name="Salamov A."/>
            <person name="Andreopoulos B."/>
            <person name="Baker S."/>
            <person name="Barry K."/>
            <person name="Bills G."/>
            <person name="Bluhm B."/>
            <person name="Cannon C."/>
            <person name="Castanera R."/>
            <person name="Culley D."/>
            <person name="Daum C."/>
            <person name="Ezra D."/>
            <person name="Gonzalez J."/>
            <person name="Henrissat B."/>
            <person name="Kuo A."/>
            <person name="Liang C."/>
            <person name="Lipzen A."/>
            <person name="Lutzoni F."/>
            <person name="Magnuson J."/>
            <person name="Mondo S."/>
            <person name="Nolan M."/>
            <person name="Ohm R."/>
            <person name="Pangilinan J."/>
            <person name="Park H.-J."/>
            <person name="Ramirez L."/>
            <person name="Alfaro M."/>
            <person name="Sun H."/>
            <person name="Tritt A."/>
            <person name="Yoshinaga Y."/>
            <person name="Zwiers L.-H."/>
            <person name="Turgeon B."/>
            <person name="Goodwin S."/>
            <person name="Spatafora J."/>
            <person name="Crous P."/>
            <person name="Grigoriev I."/>
        </authorList>
    </citation>
    <scope>NUCLEOTIDE SEQUENCE</scope>
    <source>
        <strain evidence="1">CBS 175.79</strain>
    </source>
</reference>
<keyword evidence="2" id="KW-1185">Reference proteome</keyword>
<dbReference type="EMBL" id="ML978069">
    <property type="protein sequence ID" value="KAF2015772.1"/>
    <property type="molecule type" value="Genomic_DNA"/>
</dbReference>
<dbReference type="GeneID" id="54285291"/>